<gene>
    <name evidence="2" type="ORF">EOD42_03040</name>
</gene>
<dbReference type="Proteomes" id="UP000282957">
    <property type="component" value="Unassembled WGS sequence"/>
</dbReference>
<dbReference type="AlphaFoldDB" id="A0A437MN83"/>
<keyword evidence="3" id="KW-1185">Reference proteome</keyword>
<name>A0A437MN83_9PROT</name>
<sequence>MSLSATTSRMLACKGAPAELRRRAGTTGTFGTDSCRAFITSYSPDQLVGQVRQGDARAVVGAAYPSLGGPEPHDQLVQDGKLWTIMGAKERRVRGVLAGYDLWLRGTGTADDRRGNRAETEGGALGVTGGGSRIAVA</sequence>
<feature type="compositionally biased region" description="Gly residues" evidence="1">
    <location>
        <begin position="123"/>
        <end position="137"/>
    </location>
</feature>
<organism evidence="2 3">
    <name type="scientific">Rhodovarius crocodyli</name>
    <dbReference type="NCBI Taxonomy" id="1979269"/>
    <lineage>
        <taxon>Bacteria</taxon>
        <taxon>Pseudomonadati</taxon>
        <taxon>Pseudomonadota</taxon>
        <taxon>Alphaproteobacteria</taxon>
        <taxon>Acetobacterales</taxon>
        <taxon>Roseomonadaceae</taxon>
        <taxon>Rhodovarius</taxon>
    </lineage>
</organism>
<evidence type="ECO:0000313" key="2">
    <source>
        <dbReference type="EMBL" id="RVT99097.1"/>
    </source>
</evidence>
<comment type="caution">
    <text evidence="2">The sequence shown here is derived from an EMBL/GenBank/DDBJ whole genome shotgun (WGS) entry which is preliminary data.</text>
</comment>
<dbReference type="OrthoDB" id="7376287at2"/>
<evidence type="ECO:0000313" key="3">
    <source>
        <dbReference type="Proteomes" id="UP000282957"/>
    </source>
</evidence>
<dbReference type="RefSeq" id="WP_127785775.1">
    <property type="nucleotide sequence ID" value="NZ_SACL01000001.1"/>
</dbReference>
<accession>A0A437MN83</accession>
<evidence type="ECO:0000256" key="1">
    <source>
        <dbReference type="SAM" id="MobiDB-lite"/>
    </source>
</evidence>
<feature type="region of interest" description="Disordered" evidence="1">
    <location>
        <begin position="109"/>
        <end position="137"/>
    </location>
</feature>
<dbReference type="EMBL" id="SACL01000001">
    <property type="protein sequence ID" value="RVT99097.1"/>
    <property type="molecule type" value="Genomic_DNA"/>
</dbReference>
<feature type="compositionally biased region" description="Basic and acidic residues" evidence="1">
    <location>
        <begin position="110"/>
        <end position="120"/>
    </location>
</feature>
<proteinExistence type="predicted"/>
<reference evidence="2 3" key="1">
    <citation type="submission" date="2019-01" db="EMBL/GenBank/DDBJ databases">
        <authorList>
            <person name="Chen W.-M."/>
        </authorList>
    </citation>
    <scope>NUCLEOTIDE SEQUENCE [LARGE SCALE GENOMIC DNA]</scope>
    <source>
        <strain evidence="2 3">CCP-6</strain>
    </source>
</reference>
<protein>
    <submittedName>
        <fullName evidence="2">Uncharacterized protein</fullName>
    </submittedName>
</protein>